<evidence type="ECO:0000256" key="1">
    <source>
        <dbReference type="ARBA" id="ARBA00001947"/>
    </source>
</evidence>
<dbReference type="Gene3D" id="3.60.15.10">
    <property type="entry name" value="Ribonuclease Z/Hydroxyacylglutathione hydrolase-like"/>
    <property type="match status" value="1"/>
</dbReference>
<sequence>MSQIKVVPLGAGQDVGRSCILVSIGGKNIMFDCGMHAGYSDERRFPDFSYISRSGKFDEVLDAVIISHFHLDHCGALPFFTEMCGYNGPIFMTYPTKAICPILLEDYRKISTERKGETNFFTTQMIKDCMKKVTAVNVHEVVKVDDELEIKAYYAGHVLGAAMFLVRVGGETYNLSALYTGDYNMTPDRHLGSASVDEKIRPDLLITETTYAVTIRDSKRTREGNFLKRIHKTVAAGGKVLIPVFALGRAQELCILIDSYWERMNLNIPIYFSAGLTERANMYYELFINWTNEKIKSTFVNRNMFDFKHIKPFPDKALLDRPGPMVLFATPGMLHAGTSLEAFKKWCGSELNMCILPGFCVMGTVGSKVLSGQKMIDVDKNTKIQVRCKIESLSFSAHADSKGILQLIKQTEPRNVMLVHGEKGKMQILKANIVKDTGIPVYDPANGEIVNINITPQIPADLSIKLLKRQFFTNEPFEPSKKSRLFTNQPIEGILVMSNSIGAVQILDPVEVSNTIGLNPHKLTYEATFHFPAECDAYALLNETLKSEFPQLKPDKLLQFNKSGRLDHGSIHLTVNNTKNEVLVAWDFTDDDKITQFMEKLETRKTDKLMVLETSNVSTQSTQIPPTQLPPAQVPLAQIPPPEKVLSSSQTQIPPPSTESTAWNWSRSQQQNPTQSPNPPNPPNTQKQSEKEKL</sequence>
<evidence type="ECO:0000313" key="13">
    <source>
        <dbReference type="EMBL" id="NDV29925.1"/>
    </source>
</evidence>
<dbReference type="Gene3D" id="3.40.50.10890">
    <property type="match status" value="1"/>
</dbReference>
<dbReference type="GO" id="GO:0005634">
    <property type="term" value="C:nucleus"/>
    <property type="evidence" value="ECO:0007669"/>
    <property type="project" value="UniProtKB-SubCell"/>
</dbReference>
<dbReference type="GO" id="GO:0004521">
    <property type="term" value="F:RNA endonuclease activity"/>
    <property type="evidence" value="ECO:0007669"/>
    <property type="project" value="TreeGrafter"/>
</dbReference>
<dbReference type="PANTHER" id="PTHR11203">
    <property type="entry name" value="CLEAVAGE AND POLYADENYLATION SPECIFICITY FACTOR FAMILY MEMBER"/>
    <property type="match status" value="1"/>
</dbReference>
<accession>A0A6B2KZ91</accession>
<reference evidence="13" key="1">
    <citation type="journal article" date="2020" name="J. Eukaryot. Microbiol.">
        <title>De novo Sequencing, Assembly and Annotation of the Transcriptome for the Free-Living Testate Amoeba Arcella intermedia.</title>
        <authorList>
            <person name="Ribeiro G.M."/>
            <person name="Porfirio-Sousa A.L."/>
            <person name="Maurer-Alcala X.X."/>
            <person name="Katz L.A."/>
            <person name="Lahr D.J.G."/>
        </authorList>
    </citation>
    <scope>NUCLEOTIDE SEQUENCE</scope>
</reference>
<keyword evidence="6" id="KW-0479">Metal-binding</keyword>
<evidence type="ECO:0000256" key="7">
    <source>
        <dbReference type="ARBA" id="ARBA00022801"/>
    </source>
</evidence>
<dbReference type="GO" id="GO:0046872">
    <property type="term" value="F:metal ion binding"/>
    <property type="evidence" value="ECO:0007669"/>
    <property type="project" value="UniProtKB-KW"/>
</dbReference>
<keyword evidence="8" id="KW-0862">Zinc</keyword>
<dbReference type="InterPro" id="IPR050698">
    <property type="entry name" value="MBL"/>
</dbReference>
<dbReference type="Pfam" id="PF07521">
    <property type="entry name" value="RMMBL"/>
    <property type="match status" value="1"/>
</dbReference>
<keyword evidence="9" id="KW-0539">Nucleus</keyword>
<feature type="region of interest" description="Disordered" evidence="10">
    <location>
        <begin position="617"/>
        <end position="694"/>
    </location>
</feature>
<protein>
    <recommendedName>
        <fullName evidence="14">Integrator complex subunit 11</fullName>
    </recommendedName>
</protein>
<dbReference type="SUPFAM" id="SSF56281">
    <property type="entry name" value="Metallo-hydrolase/oxidoreductase"/>
    <property type="match status" value="1"/>
</dbReference>
<evidence type="ECO:0000259" key="11">
    <source>
        <dbReference type="SMART" id="SM00849"/>
    </source>
</evidence>
<dbReference type="FunFam" id="3.40.50.10890:FF:000002">
    <property type="entry name" value="Integrator complex subunit 11"/>
    <property type="match status" value="1"/>
</dbReference>
<proteinExistence type="inferred from homology"/>
<keyword evidence="5" id="KW-0963">Cytoplasm</keyword>
<evidence type="ECO:0000256" key="6">
    <source>
        <dbReference type="ARBA" id="ARBA00022723"/>
    </source>
</evidence>
<dbReference type="Pfam" id="PF16661">
    <property type="entry name" value="Lactamase_B_6"/>
    <property type="match status" value="1"/>
</dbReference>
<evidence type="ECO:0000256" key="9">
    <source>
        <dbReference type="ARBA" id="ARBA00023242"/>
    </source>
</evidence>
<dbReference type="CDD" id="cd16291">
    <property type="entry name" value="INTS11-like_MBL-fold"/>
    <property type="match status" value="1"/>
</dbReference>
<comment type="cofactor">
    <cofactor evidence="1">
        <name>Zn(2+)</name>
        <dbReference type="ChEBI" id="CHEBI:29105"/>
    </cofactor>
</comment>
<evidence type="ECO:0000259" key="12">
    <source>
        <dbReference type="SMART" id="SM01027"/>
    </source>
</evidence>
<evidence type="ECO:0008006" key="14">
    <source>
        <dbReference type="Google" id="ProtNLM"/>
    </source>
</evidence>
<evidence type="ECO:0000256" key="10">
    <source>
        <dbReference type="SAM" id="MobiDB-lite"/>
    </source>
</evidence>
<dbReference type="PANTHER" id="PTHR11203:SF37">
    <property type="entry name" value="INTEGRATOR COMPLEX SUBUNIT 11"/>
    <property type="match status" value="1"/>
</dbReference>
<dbReference type="SMART" id="SM00849">
    <property type="entry name" value="Lactamase_B"/>
    <property type="match status" value="1"/>
</dbReference>
<comment type="subcellular location">
    <subcellularLocation>
        <location evidence="3">Cytoplasm</location>
    </subcellularLocation>
    <subcellularLocation>
        <location evidence="2">Nucleus</location>
    </subcellularLocation>
</comment>
<evidence type="ECO:0000256" key="4">
    <source>
        <dbReference type="ARBA" id="ARBA00007093"/>
    </source>
</evidence>
<feature type="domain" description="Metallo-beta-lactamase" evidence="11">
    <location>
        <begin position="16"/>
        <end position="215"/>
    </location>
</feature>
<feature type="compositionally biased region" description="Pro residues" evidence="10">
    <location>
        <begin position="627"/>
        <end position="643"/>
    </location>
</feature>
<keyword evidence="7" id="KW-0378">Hydrolase</keyword>
<evidence type="ECO:0000256" key="2">
    <source>
        <dbReference type="ARBA" id="ARBA00004123"/>
    </source>
</evidence>
<feature type="domain" description="Beta-Casp" evidence="12">
    <location>
        <begin position="250"/>
        <end position="369"/>
    </location>
</feature>
<dbReference type="SMART" id="SM01027">
    <property type="entry name" value="Beta-Casp"/>
    <property type="match status" value="1"/>
</dbReference>
<dbReference type="InterPro" id="IPR011108">
    <property type="entry name" value="RMMBL"/>
</dbReference>
<feature type="compositionally biased region" description="Polar residues" evidence="10">
    <location>
        <begin position="617"/>
        <end position="626"/>
    </location>
</feature>
<evidence type="ECO:0000256" key="3">
    <source>
        <dbReference type="ARBA" id="ARBA00004496"/>
    </source>
</evidence>
<name>A0A6B2KZ91_9EUKA</name>
<comment type="similarity">
    <text evidence="4">Belongs to the metallo-beta-lactamase superfamily. RNA-metabolizing metallo-beta-lactamase-like family. INTS11 subfamily.</text>
</comment>
<dbReference type="GO" id="GO:0016787">
    <property type="term" value="F:hydrolase activity"/>
    <property type="evidence" value="ECO:0007669"/>
    <property type="project" value="UniProtKB-KW"/>
</dbReference>
<dbReference type="GO" id="GO:0016180">
    <property type="term" value="P:snRNA processing"/>
    <property type="evidence" value="ECO:0007669"/>
    <property type="project" value="TreeGrafter"/>
</dbReference>
<dbReference type="InterPro" id="IPR036866">
    <property type="entry name" value="RibonucZ/Hydroxyglut_hydro"/>
</dbReference>
<dbReference type="InterPro" id="IPR001279">
    <property type="entry name" value="Metallo-B-lactamas"/>
</dbReference>
<organism evidence="13">
    <name type="scientific">Arcella intermedia</name>
    <dbReference type="NCBI Taxonomy" id="1963864"/>
    <lineage>
        <taxon>Eukaryota</taxon>
        <taxon>Amoebozoa</taxon>
        <taxon>Tubulinea</taxon>
        <taxon>Elardia</taxon>
        <taxon>Arcellinida</taxon>
        <taxon>Sphaerothecina</taxon>
        <taxon>Arcellidae</taxon>
        <taxon>Arcella</taxon>
    </lineage>
</organism>
<dbReference type="EMBL" id="GIBP01000956">
    <property type="protein sequence ID" value="NDV29925.1"/>
    <property type="molecule type" value="Transcribed_RNA"/>
</dbReference>
<evidence type="ECO:0000256" key="5">
    <source>
        <dbReference type="ARBA" id="ARBA00022490"/>
    </source>
</evidence>
<dbReference type="FunFam" id="3.60.15.10:FF:000028">
    <property type="entry name" value="Integrator complex subunit 11 isoform X3"/>
    <property type="match status" value="1"/>
</dbReference>
<dbReference type="InterPro" id="IPR041897">
    <property type="entry name" value="INTS11-like_MBL-fold"/>
</dbReference>
<dbReference type="Pfam" id="PF10996">
    <property type="entry name" value="Beta-Casp"/>
    <property type="match status" value="1"/>
</dbReference>
<dbReference type="InterPro" id="IPR022712">
    <property type="entry name" value="Beta_Casp"/>
</dbReference>
<dbReference type="AlphaFoldDB" id="A0A6B2KZ91"/>
<dbReference type="GO" id="GO:0005737">
    <property type="term" value="C:cytoplasm"/>
    <property type="evidence" value="ECO:0007669"/>
    <property type="project" value="UniProtKB-SubCell"/>
</dbReference>
<evidence type="ECO:0000256" key="8">
    <source>
        <dbReference type="ARBA" id="ARBA00022833"/>
    </source>
</evidence>